<dbReference type="SUPFAM" id="SSF53187">
    <property type="entry name" value="Zn-dependent exopeptidases"/>
    <property type="match status" value="1"/>
</dbReference>
<keyword evidence="4" id="KW-0645">Protease</keyword>
<evidence type="ECO:0000259" key="2">
    <source>
        <dbReference type="Pfam" id="PF02225"/>
    </source>
</evidence>
<feature type="chain" id="PRO_5045999121" evidence="1">
    <location>
        <begin position="27"/>
        <end position="465"/>
    </location>
</feature>
<dbReference type="Pfam" id="PF04389">
    <property type="entry name" value="Peptidase_M28"/>
    <property type="match status" value="1"/>
</dbReference>
<keyword evidence="5" id="KW-1185">Reference proteome</keyword>
<dbReference type="InterPro" id="IPR007484">
    <property type="entry name" value="Peptidase_M28"/>
</dbReference>
<dbReference type="SUPFAM" id="SSF52025">
    <property type="entry name" value="PA domain"/>
    <property type="match status" value="1"/>
</dbReference>
<dbReference type="Gene3D" id="3.40.630.10">
    <property type="entry name" value="Zn peptidases"/>
    <property type="match status" value="1"/>
</dbReference>
<dbReference type="PANTHER" id="PTHR12147">
    <property type="entry name" value="METALLOPEPTIDASE M28 FAMILY MEMBER"/>
    <property type="match status" value="1"/>
</dbReference>
<dbReference type="EC" id="3.4.11.6" evidence="4"/>
<evidence type="ECO:0000313" key="5">
    <source>
        <dbReference type="Proteomes" id="UP001238088"/>
    </source>
</evidence>
<name>A0ABU0AQA7_9BACI</name>
<reference evidence="4 5" key="1">
    <citation type="submission" date="2023-07" db="EMBL/GenBank/DDBJ databases">
        <title>Genomic Encyclopedia of Type Strains, Phase IV (KMG-IV): sequencing the most valuable type-strain genomes for metagenomic binning, comparative biology and taxonomic classification.</title>
        <authorList>
            <person name="Goeker M."/>
        </authorList>
    </citation>
    <scope>NUCLEOTIDE SEQUENCE [LARGE SCALE GENOMIC DNA]</scope>
    <source>
        <strain evidence="4 5">DSM 23494</strain>
    </source>
</reference>
<comment type="caution">
    <text evidence="4">The sequence shown here is derived from an EMBL/GenBank/DDBJ whole genome shotgun (WGS) entry which is preliminary data.</text>
</comment>
<evidence type="ECO:0000313" key="4">
    <source>
        <dbReference type="EMBL" id="MDQ0273459.1"/>
    </source>
</evidence>
<dbReference type="Pfam" id="PF02225">
    <property type="entry name" value="PA"/>
    <property type="match status" value="1"/>
</dbReference>
<sequence>MKKPLIKLTLAASLSFGALGTQAVMAKPVEASQFQQNFFFDQIVTKAINANYMYRNIDHLAQNPRVAGTEAEDQAVEFIKQQFKKYGYKAEVQPFTFYGYTAPHTIELNVDGYEGALKPASFTYSVSGNVSGDLVYGGLGKPEELAALDLTGKIVLIKRGELSFGEKVLNAAAAGAAGVIIYNNASGAMNGTLGEASDDYVPAVALTKAEGEALLGSLEEKGTLTASLKVEGARTGESVSHNVVATKKPTTKLRDTKEIIVIGAHHDSVAGAPGANDDASGTAMTLELARIFKLLPTDTEIRFVTFGAEELGLLGSTHYVNSLSDDEKSRMVANFNLDMVGSKDAGDLVLTTLDGQPNLVTDLAQASSTRLNGQATPIAQGGRSDHVPFAEAGISAALFIHSPSEPWYHTPDDTIDKISKDKLKDVAKIVGSAVYQQAQIDRKFLKPKMKPQEVEPQLFQEQNIK</sequence>
<dbReference type="CDD" id="cd02133">
    <property type="entry name" value="PA_C5a_like"/>
    <property type="match status" value="1"/>
</dbReference>
<feature type="domain" description="Peptidase M28" evidence="3">
    <location>
        <begin position="242"/>
        <end position="432"/>
    </location>
</feature>
<dbReference type="Gene3D" id="3.50.30.30">
    <property type="match status" value="1"/>
</dbReference>
<dbReference type="InterPro" id="IPR003137">
    <property type="entry name" value="PA_domain"/>
</dbReference>
<accession>A0ABU0AQA7</accession>
<proteinExistence type="predicted"/>
<keyword evidence="1" id="KW-0732">Signal</keyword>
<evidence type="ECO:0000256" key="1">
    <source>
        <dbReference type="SAM" id="SignalP"/>
    </source>
</evidence>
<dbReference type="EMBL" id="JAUSUB010000040">
    <property type="protein sequence ID" value="MDQ0273459.1"/>
    <property type="molecule type" value="Genomic_DNA"/>
</dbReference>
<feature type="domain" description="PA" evidence="2">
    <location>
        <begin position="130"/>
        <end position="214"/>
    </location>
</feature>
<evidence type="ECO:0000259" key="3">
    <source>
        <dbReference type="Pfam" id="PF04389"/>
    </source>
</evidence>
<keyword evidence="4" id="KW-0031">Aminopeptidase</keyword>
<dbReference type="PANTHER" id="PTHR12147:SF26">
    <property type="entry name" value="PEPTIDASE M28 DOMAIN-CONTAINING PROTEIN"/>
    <property type="match status" value="1"/>
</dbReference>
<dbReference type="EC" id="3.4.11.10" evidence="4"/>
<gene>
    <name evidence="4" type="ORF">J2S17_005391</name>
</gene>
<feature type="signal peptide" evidence="1">
    <location>
        <begin position="1"/>
        <end position="26"/>
    </location>
</feature>
<organism evidence="4 5">
    <name type="scientific">Cytobacillus purgationiresistens</name>
    <dbReference type="NCBI Taxonomy" id="863449"/>
    <lineage>
        <taxon>Bacteria</taxon>
        <taxon>Bacillati</taxon>
        <taxon>Bacillota</taxon>
        <taxon>Bacilli</taxon>
        <taxon>Bacillales</taxon>
        <taxon>Bacillaceae</taxon>
        <taxon>Cytobacillus</taxon>
    </lineage>
</organism>
<dbReference type="InterPro" id="IPR046450">
    <property type="entry name" value="PA_dom_sf"/>
</dbReference>
<dbReference type="RefSeq" id="WP_307479601.1">
    <property type="nucleotide sequence ID" value="NZ_JAUSUB010000040.1"/>
</dbReference>
<protein>
    <submittedName>
        <fullName evidence="4">Aminopeptidase YwaD</fullName>
        <ecNumber evidence="4">3.4.11.10</ecNumber>
        <ecNumber evidence="4">3.4.11.6</ecNumber>
    </submittedName>
</protein>
<keyword evidence="4" id="KW-0378">Hydrolase</keyword>
<dbReference type="Proteomes" id="UP001238088">
    <property type="component" value="Unassembled WGS sequence"/>
</dbReference>
<dbReference type="InterPro" id="IPR045175">
    <property type="entry name" value="M28_fam"/>
</dbReference>
<dbReference type="GO" id="GO:0004177">
    <property type="term" value="F:aminopeptidase activity"/>
    <property type="evidence" value="ECO:0007669"/>
    <property type="project" value="UniProtKB-KW"/>
</dbReference>